<dbReference type="EMBL" id="CM042882">
    <property type="protein sequence ID" value="KAI4379778.1"/>
    <property type="molecule type" value="Genomic_DNA"/>
</dbReference>
<name>A0ACB9RMW0_9MYRT</name>
<accession>A0ACB9RMW0</accession>
<dbReference type="Proteomes" id="UP001057402">
    <property type="component" value="Chromosome 3"/>
</dbReference>
<proteinExistence type="predicted"/>
<organism evidence="1 2">
    <name type="scientific">Melastoma candidum</name>
    <dbReference type="NCBI Taxonomy" id="119954"/>
    <lineage>
        <taxon>Eukaryota</taxon>
        <taxon>Viridiplantae</taxon>
        <taxon>Streptophyta</taxon>
        <taxon>Embryophyta</taxon>
        <taxon>Tracheophyta</taxon>
        <taxon>Spermatophyta</taxon>
        <taxon>Magnoliopsida</taxon>
        <taxon>eudicotyledons</taxon>
        <taxon>Gunneridae</taxon>
        <taxon>Pentapetalae</taxon>
        <taxon>rosids</taxon>
        <taxon>malvids</taxon>
        <taxon>Myrtales</taxon>
        <taxon>Melastomataceae</taxon>
        <taxon>Melastomatoideae</taxon>
        <taxon>Melastomateae</taxon>
        <taxon>Melastoma</taxon>
    </lineage>
</organism>
<reference evidence="2" key="1">
    <citation type="journal article" date="2023" name="Front. Plant Sci.">
        <title>Chromosomal-level genome assembly of Melastoma candidum provides insights into trichome evolution.</title>
        <authorList>
            <person name="Zhong Y."/>
            <person name="Wu W."/>
            <person name="Sun C."/>
            <person name="Zou P."/>
            <person name="Liu Y."/>
            <person name="Dai S."/>
            <person name="Zhou R."/>
        </authorList>
    </citation>
    <scope>NUCLEOTIDE SEQUENCE [LARGE SCALE GENOMIC DNA]</scope>
</reference>
<comment type="caution">
    <text evidence="1">The sequence shown here is derived from an EMBL/GenBank/DDBJ whole genome shotgun (WGS) entry which is preliminary data.</text>
</comment>
<evidence type="ECO:0000313" key="1">
    <source>
        <dbReference type="EMBL" id="KAI4379778.1"/>
    </source>
</evidence>
<protein>
    <submittedName>
        <fullName evidence="1">Uncharacterized protein</fullName>
    </submittedName>
</protein>
<evidence type="ECO:0000313" key="2">
    <source>
        <dbReference type="Proteomes" id="UP001057402"/>
    </source>
</evidence>
<gene>
    <name evidence="1" type="ORF">MLD38_006031</name>
</gene>
<keyword evidence="2" id="KW-1185">Reference proteome</keyword>
<sequence>MSEVLAFLGDDLCSGWPAMCQNPKRGDPFLSADRGGMNVYYPARKRLRVGAPCASCEEDRYEKKGAEVSIESLPEECLFEILRRLPGGRERVACAGVSRRWLMVLSSIRRGERAAGGLDKVSDGEGGSTSEDEDMVVEDGGFLSRKVEGRKATDTCLAAIAVGTANRGGLGKLSIRGTKSSRVTDLGLRAIAHGCSSLGSLSLWNLPAVTDESLIEIATGCPLLQKLDISRCSKVSDKALISIARNCPNLADITVESCPNIGNEGILAVGKHCLNLKSISLKNCPRVGDQGIINLLSKTCDLLMRVKLQSLSITDVSLAAIGHYGKAVAELVLAGLPNATERGFWAMGNGQGLQKLRSLTIASCQGATDLSLEALSRGCPNVNQLDIRSCGFITDKGLVSLAEAALSLESLQLEECCSITLSGVVVLLGICRDKLKSLAVVNCSGIKDSDVVIPIPMTPTCLRSLLIRNCPGFTDVSLVALGELCPGLERLELIRLPGITDAGFLQWSKSSQAGLTKVNLSGCVQLTDDAISSMAKKHGLTLKDLVLDGCYGISDKSLAAVGESCPELSDLDVSRCGITDYGVSSLACADNLKLQILSVSGCSSVSDRSLPALLKLGRSLIGLNLHTCKAISGRSVELLVQHLFRCDILF</sequence>